<dbReference type="Pfam" id="PF12006">
    <property type="entry name" value="DUF3500"/>
    <property type="match status" value="1"/>
</dbReference>
<dbReference type="EMBL" id="KZ819642">
    <property type="protein sequence ID" value="PWN86831.1"/>
    <property type="molecule type" value="Genomic_DNA"/>
</dbReference>
<dbReference type="InParanoid" id="A0A316YC83"/>
<gene>
    <name evidence="1" type="ORF">FA10DRAFT_256726</name>
</gene>
<keyword evidence="2" id="KW-1185">Reference proteome</keyword>
<dbReference type="PANTHER" id="PTHR37489:SF1">
    <property type="entry name" value="DUF3500 DOMAIN-CONTAINING PROTEIN"/>
    <property type="match status" value="1"/>
</dbReference>
<dbReference type="OrthoDB" id="4539697at2759"/>
<organism evidence="1 2">
    <name type="scientific">Acaromyces ingoldii</name>
    <dbReference type="NCBI Taxonomy" id="215250"/>
    <lineage>
        <taxon>Eukaryota</taxon>
        <taxon>Fungi</taxon>
        <taxon>Dikarya</taxon>
        <taxon>Basidiomycota</taxon>
        <taxon>Ustilaginomycotina</taxon>
        <taxon>Exobasidiomycetes</taxon>
        <taxon>Exobasidiales</taxon>
        <taxon>Cryptobasidiaceae</taxon>
        <taxon>Acaromyces</taxon>
    </lineage>
</organism>
<dbReference type="InterPro" id="IPR021889">
    <property type="entry name" value="DUF3500"/>
</dbReference>
<sequence>MSVPVSSGFVLEDDPATPRTDATVSFRDILPAADHPRIAGIHGHTAQSWCQSRREVPAPAWLINRLDIKNIERPYRGFSSDGHPEPSFYSYRERDQGAPVAAAVAAAEELLAKLSEEEREQVIKGDVESDDEFRAWSNPELYVNEGGIRLDETREEVQDLILGVLQASLSPAGYTKAIGCTLTNHFLGELVNGPAVLNKHSYNFRLFVPQKTRRPSLEQPWGWTFFGHHLCLAVVFVGKRMVVGPTFLGAEPDRIDVGPHAGLRLFSQEEVRGLNLMRALSPANQAQAQLCKGMDPTHGLPADLWNPFDERHLGGAHQDNRVVPFAGCPITLFSPEQREEVYAILQAFHIYLPPGPLKYRMEQLRAYESKTYFAWIGDFGLGDPYYFRIHSPVAFCEFDFHCGIFLTNTTPAKCHIHTINRLPNCGDYGKALIRQWRSEQSS</sequence>
<evidence type="ECO:0000313" key="2">
    <source>
        <dbReference type="Proteomes" id="UP000245768"/>
    </source>
</evidence>
<dbReference type="RefSeq" id="XP_025374029.1">
    <property type="nucleotide sequence ID" value="XM_025519820.1"/>
</dbReference>
<proteinExistence type="predicted"/>
<dbReference type="AlphaFoldDB" id="A0A316YC83"/>
<dbReference type="GeneID" id="37041736"/>
<evidence type="ECO:0000313" key="1">
    <source>
        <dbReference type="EMBL" id="PWN86831.1"/>
    </source>
</evidence>
<dbReference type="STRING" id="215250.A0A316YC83"/>
<dbReference type="PANTHER" id="PTHR37489">
    <property type="entry name" value="DUF3500 DOMAIN-CONTAINING PROTEIN"/>
    <property type="match status" value="1"/>
</dbReference>
<protein>
    <submittedName>
        <fullName evidence="1">Putative GTP binding protein and negative regulator of the Ran/Tc4 GTPase cycle</fullName>
    </submittedName>
</protein>
<reference evidence="1" key="1">
    <citation type="journal article" date="2018" name="Mol. Biol. Evol.">
        <title>Broad Genomic Sampling Reveals a Smut Pathogenic Ancestry of the Fungal Clade Ustilaginomycotina.</title>
        <authorList>
            <person name="Kijpornyongpan T."/>
            <person name="Mondo S.J."/>
            <person name="Barry K."/>
            <person name="Sandor L."/>
            <person name="Lee J."/>
            <person name="Lipzen A."/>
            <person name="Pangilinan J."/>
            <person name="LaButti K."/>
            <person name="Hainaut M."/>
            <person name="Henrissat B."/>
            <person name="Grigoriev I.V."/>
            <person name="Spatafora J.W."/>
            <person name="Aime M.C."/>
        </authorList>
    </citation>
    <scope>NUCLEOTIDE SEQUENCE [LARGE SCALE GENOMIC DNA]</scope>
    <source>
        <strain evidence="1">MCA 4198</strain>
    </source>
</reference>
<name>A0A316YC83_9BASI</name>
<accession>A0A316YC83</accession>
<dbReference type="Proteomes" id="UP000245768">
    <property type="component" value="Unassembled WGS sequence"/>
</dbReference>